<dbReference type="AlphaFoldDB" id="A0A078QRT4"/>
<comment type="caution">
    <text evidence="1">The sequence shown here is derived from an EMBL/GenBank/DDBJ whole genome shotgun (WGS) entry which is preliminary data.</text>
</comment>
<accession>A0A078QRT4</accession>
<dbReference type="PATRIC" id="fig|1339350.3.peg.4410"/>
<organism evidence="1 2">
    <name type="scientific">Phocaeicola vulgatus str. 3775 SL</name>
    <name type="common">B</name>
    <name type="synonym">iv</name>
    <dbReference type="NCBI Taxonomy" id="1339350"/>
    <lineage>
        <taxon>Bacteria</taxon>
        <taxon>Pseudomonadati</taxon>
        <taxon>Bacteroidota</taxon>
        <taxon>Bacteroidia</taxon>
        <taxon>Bacteroidales</taxon>
        <taxon>Bacteroidaceae</taxon>
        <taxon>Phocaeicola</taxon>
    </lineage>
</organism>
<reference evidence="1 2" key="1">
    <citation type="submission" date="2014-04" db="EMBL/GenBank/DDBJ databases">
        <authorList>
            <person name="Sears C."/>
            <person name="Carroll K."/>
            <person name="Sack B.R."/>
            <person name="Qadri F."/>
            <person name="Myers L.L."/>
            <person name="Chung G.-T."/>
            <person name="Escheverria P."/>
            <person name="Fraser C.M."/>
            <person name="Sadzewicz L."/>
            <person name="Shefchek K.A."/>
            <person name="Tallon L."/>
            <person name="Das S.P."/>
            <person name="Daugherty S."/>
            <person name="Mongodin E.F."/>
        </authorList>
    </citation>
    <scope>NUCLEOTIDE SEQUENCE [LARGE SCALE GENOMIC DNA]</scope>
    <source>
        <strain evidence="2">3775 SL(B) 10 (iv)</strain>
    </source>
</reference>
<dbReference type="RefSeq" id="WP_007855667.1">
    <property type="nucleotide sequence ID" value="NZ_JNHI01000083.1"/>
</dbReference>
<gene>
    <name evidence="1" type="ORF">M097_4651</name>
</gene>
<evidence type="ECO:0000313" key="2">
    <source>
        <dbReference type="Proteomes" id="UP000028134"/>
    </source>
</evidence>
<proteinExistence type="predicted"/>
<dbReference type="Proteomes" id="UP000028134">
    <property type="component" value="Unassembled WGS sequence"/>
</dbReference>
<name>A0A078QRT4_PHOVU</name>
<evidence type="ECO:0000313" key="1">
    <source>
        <dbReference type="EMBL" id="KDS24402.1"/>
    </source>
</evidence>
<protein>
    <submittedName>
        <fullName evidence="1">Uncharacterized protein</fullName>
    </submittedName>
</protein>
<dbReference type="EMBL" id="JNHI01000083">
    <property type="protein sequence ID" value="KDS24402.1"/>
    <property type="molecule type" value="Genomic_DNA"/>
</dbReference>
<sequence>MQDDKKEKPKDEKKKKNKYIVKDGDGNIMDVEVPESWIKILEAMNKGEKKK</sequence>
<dbReference type="GeneID" id="58789738"/>